<keyword evidence="2" id="KW-1185">Reference proteome</keyword>
<accession>A0ABD2VUZ3</accession>
<evidence type="ECO:0000313" key="1">
    <source>
        <dbReference type="EMBL" id="KAL3384478.1"/>
    </source>
</evidence>
<organism evidence="1 2">
    <name type="scientific">Trichogramma kaykai</name>
    <dbReference type="NCBI Taxonomy" id="54128"/>
    <lineage>
        <taxon>Eukaryota</taxon>
        <taxon>Metazoa</taxon>
        <taxon>Ecdysozoa</taxon>
        <taxon>Arthropoda</taxon>
        <taxon>Hexapoda</taxon>
        <taxon>Insecta</taxon>
        <taxon>Pterygota</taxon>
        <taxon>Neoptera</taxon>
        <taxon>Endopterygota</taxon>
        <taxon>Hymenoptera</taxon>
        <taxon>Apocrita</taxon>
        <taxon>Proctotrupomorpha</taxon>
        <taxon>Chalcidoidea</taxon>
        <taxon>Trichogrammatidae</taxon>
        <taxon>Trichogramma</taxon>
    </lineage>
</organism>
<proteinExistence type="predicted"/>
<sequence>MVYMNGVGCMSVRAKYRDGSGRRSINIGSMHTVRYTFIYIITELARRHFVHRAVHACLSLAISNRVYLTCTSSLPAL</sequence>
<protein>
    <submittedName>
        <fullName evidence="1">Uncharacterized protein</fullName>
    </submittedName>
</protein>
<dbReference type="Proteomes" id="UP001627154">
    <property type="component" value="Unassembled WGS sequence"/>
</dbReference>
<reference evidence="1 2" key="1">
    <citation type="journal article" date="2024" name="bioRxiv">
        <title>A reference genome for Trichogramma kaykai: A tiny desert-dwelling parasitoid wasp with competing sex-ratio distorters.</title>
        <authorList>
            <person name="Culotta J."/>
            <person name="Lindsey A.R."/>
        </authorList>
    </citation>
    <scope>NUCLEOTIDE SEQUENCE [LARGE SCALE GENOMIC DNA]</scope>
    <source>
        <strain evidence="1 2">KSX58</strain>
    </source>
</reference>
<dbReference type="EMBL" id="JBJJXI010000172">
    <property type="protein sequence ID" value="KAL3384478.1"/>
    <property type="molecule type" value="Genomic_DNA"/>
</dbReference>
<gene>
    <name evidence="1" type="ORF">TKK_019788</name>
</gene>
<name>A0ABD2VUZ3_9HYME</name>
<evidence type="ECO:0000313" key="2">
    <source>
        <dbReference type="Proteomes" id="UP001627154"/>
    </source>
</evidence>
<dbReference type="AlphaFoldDB" id="A0ABD2VUZ3"/>
<comment type="caution">
    <text evidence="1">The sequence shown here is derived from an EMBL/GenBank/DDBJ whole genome shotgun (WGS) entry which is preliminary data.</text>
</comment>